<keyword evidence="4" id="KW-1185">Reference proteome</keyword>
<evidence type="ECO:0000259" key="2">
    <source>
        <dbReference type="Pfam" id="PF16653"/>
    </source>
</evidence>
<dbReference type="RefSeq" id="WP_148916395.1">
    <property type="nucleotide sequence ID" value="NZ_VSZS01000067.1"/>
</dbReference>
<dbReference type="Proteomes" id="UP000323258">
    <property type="component" value="Unassembled WGS sequence"/>
</dbReference>
<dbReference type="InterPro" id="IPR032095">
    <property type="entry name" value="Sacchrp_dh-like_C"/>
</dbReference>
<protein>
    <recommendedName>
        <fullName evidence="5">Saccharopine dehydrogenase family protein</fullName>
    </recommendedName>
</protein>
<dbReference type="Pfam" id="PF03435">
    <property type="entry name" value="Sacchrp_dh_NADP"/>
    <property type="match status" value="1"/>
</dbReference>
<dbReference type="Pfam" id="PF16653">
    <property type="entry name" value="Sacchrp_dh_C"/>
    <property type="match status" value="1"/>
</dbReference>
<reference evidence="3 4" key="1">
    <citation type="submission" date="2019-08" db="EMBL/GenBank/DDBJ databases">
        <authorList>
            <person name="Seo Y.L."/>
        </authorList>
    </citation>
    <scope>NUCLEOTIDE SEQUENCE [LARGE SCALE GENOMIC DNA]</scope>
    <source>
        <strain evidence="3 4">MaA-C15</strain>
    </source>
</reference>
<name>A0A5D4GNU4_9HYPH</name>
<proteinExistence type="predicted"/>
<dbReference type="SUPFAM" id="SSF51735">
    <property type="entry name" value="NAD(P)-binding Rossmann-fold domains"/>
    <property type="match status" value="1"/>
</dbReference>
<accession>A0A5D4GNU4</accession>
<feature type="domain" description="Saccharopine dehydrogenase NADP binding" evidence="1">
    <location>
        <begin position="8"/>
        <end position="101"/>
    </location>
</feature>
<comment type="caution">
    <text evidence="3">The sequence shown here is derived from an EMBL/GenBank/DDBJ whole genome shotgun (WGS) entry which is preliminary data.</text>
</comment>
<feature type="domain" description="Saccharopine dehydrogenase-like C-terminal" evidence="2">
    <location>
        <begin position="119"/>
        <end position="260"/>
    </location>
</feature>
<evidence type="ECO:0000313" key="4">
    <source>
        <dbReference type="Proteomes" id="UP000323258"/>
    </source>
</evidence>
<reference evidence="3 4" key="2">
    <citation type="submission" date="2019-09" db="EMBL/GenBank/DDBJ databases">
        <title>Mesorhizobium sp. MaA-C15 isolated from Microcystis aeruginosa.</title>
        <authorList>
            <person name="Jeong S.E."/>
            <person name="Jin H.M."/>
            <person name="Jeon C.O."/>
        </authorList>
    </citation>
    <scope>NUCLEOTIDE SEQUENCE [LARGE SCALE GENOMIC DNA]</scope>
    <source>
        <strain evidence="3 4">MaA-C15</strain>
    </source>
</reference>
<dbReference type="InterPro" id="IPR036291">
    <property type="entry name" value="NAD(P)-bd_dom_sf"/>
</dbReference>
<dbReference type="Gene3D" id="3.40.50.720">
    <property type="entry name" value="NAD(P)-binding Rossmann-like Domain"/>
    <property type="match status" value="1"/>
</dbReference>
<evidence type="ECO:0000259" key="1">
    <source>
        <dbReference type="Pfam" id="PF03435"/>
    </source>
</evidence>
<organism evidence="3 4">
    <name type="scientific">Neoaquamicrobium microcysteis</name>
    <dbReference type="NCBI Taxonomy" id="2682781"/>
    <lineage>
        <taxon>Bacteria</taxon>
        <taxon>Pseudomonadati</taxon>
        <taxon>Pseudomonadota</taxon>
        <taxon>Alphaproteobacteria</taxon>
        <taxon>Hyphomicrobiales</taxon>
        <taxon>Phyllobacteriaceae</taxon>
        <taxon>Neoaquamicrobium</taxon>
    </lineage>
</organism>
<dbReference type="EMBL" id="VSZS01000067">
    <property type="protein sequence ID" value="TYR30037.1"/>
    <property type="molecule type" value="Genomic_DNA"/>
</dbReference>
<gene>
    <name evidence="3" type="ORF">FY036_19270</name>
</gene>
<evidence type="ECO:0000313" key="3">
    <source>
        <dbReference type="EMBL" id="TYR30037.1"/>
    </source>
</evidence>
<evidence type="ECO:0008006" key="5">
    <source>
        <dbReference type="Google" id="ProtNLM"/>
    </source>
</evidence>
<sequence>MAGSRLQVAIVGAGNVGIALARMLVATGEYQVRVGDCTDEACAQAISLGIEARQVDASSATQLHAFLGSADVAVAAVPDRLVSRIMNVASQAGAHHLDFSMPSETPANADGALKLSGCGVSPGLADLMIARLSAQADGPIDVELAVGAIPARRTNRLGYSLIWNLDGLYAEYTSPCEAIENFELVEIPPLSRPLTIRLGQTDYEAFSTAGVVGSIGNFAGTNIRNLTCRTIRYPGHLDYMQLLLDDFGLRHRRDLLRTILQNGLDKAEGDIVLLHARSRRVDGEADPRTITIRIEDAPGLGNALAAGSAAHAAYLIDNISAGSRRLSQDDPDTFAGLVQSRFARGIMSIEEL</sequence>
<dbReference type="InterPro" id="IPR005097">
    <property type="entry name" value="Sacchrp_dh_NADP-bd"/>
</dbReference>
<dbReference type="OrthoDB" id="9769367at2"/>
<dbReference type="PRINTS" id="PR00420">
    <property type="entry name" value="RNGMNOXGNASE"/>
</dbReference>
<dbReference type="AlphaFoldDB" id="A0A5D4GNU4"/>
<dbReference type="SUPFAM" id="SSF55347">
    <property type="entry name" value="Glyceraldehyde-3-phosphate dehydrogenase-like, C-terminal domain"/>
    <property type="match status" value="1"/>
</dbReference>
<dbReference type="Gene3D" id="3.30.360.10">
    <property type="entry name" value="Dihydrodipicolinate Reductase, domain 2"/>
    <property type="match status" value="1"/>
</dbReference>